<dbReference type="InterPro" id="IPR043857">
    <property type="entry name" value="DUF5819"/>
</dbReference>
<keyword evidence="1" id="KW-0812">Transmembrane</keyword>
<dbReference type="RefSeq" id="WP_110665883.1">
    <property type="nucleotide sequence ID" value="NZ_PYBW01000013.1"/>
</dbReference>
<evidence type="ECO:0000313" key="2">
    <source>
        <dbReference type="EMBL" id="PYC87567.1"/>
    </source>
</evidence>
<protein>
    <submittedName>
        <fullName evidence="2">Uncharacterized protein</fullName>
    </submittedName>
</protein>
<feature type="transmembrane region" description="Helical" evidence="1">
    <location>
        <begin position="20"/>
        <end position="45"/>
    </location>
</feature>
<name>A0A2V4NM61_9ACTN</name>
<reference evidence="2 3" key="1">
    <citation type="submission" date="2018-03" db="EMBL/GenBank/DDBJ databases">
        <title>Bioinformatic expansion and discovery of thiopeptide antibiotics.</title>
        <authorList>
            <person name="Schwalen C.J."/>
            <person name="Hudson G.A."/>
            <person name="Mitchell D.A."/>
        </authorList>
    </citation>
    <scope>NUCLEOTIDE SEQUENCE [LARGE SCALE GENOMIC DNA]</scope>
    <source>
        <strain evidence="2 3">ATCC 21389</strain>
    </source>
</reference>
<accession>A0A2V4NM61</accession>
<proteinExistence type="predicted"/>
<evidence type="ECO:0000313" key="3">
    <source>
        <dbReference type="Proteomes" id="UP000248039"/>
    </source>
</evidence>
<evidence type="ECO:0000256" key="1">
    <source>
        <dbReference type="SAM" id="Phobius"/>
    </source>
</evidence>
<dbReference type="Proteomes" id="UP000248039">
    <property type="component" value="Unassembled WGS sequence"/>
</dbReference>
<dbReference type="Pfam" id="PF19136">
    <property type="entry name" value="DUF5819"/>
    <property type="match status" value="1"/>
</dbReference>
<dbReference type="OrthoDB" id="9342777at2"/>
<keyword evidence="1" id="KW-0472">Membrane</keyword>
<comment type="caution">
    <text evidence="2">The sequence shown here is derived from an EMBL/GenBank/DDBJ whole genome shotgun (WGS) entry which is preliminary data.</text>
</comment>
<gene>
    <name evidence="2" type="ORF">C7C46_04460</name>
</gene>
<dbReference type="EMBL" id="PYBW01000013">
    <property type="protein sequence ID" value="PYC87567.1"/>
    <property type="molecule type" value="Genomic_DNA"/>
</dbReference>
<keyword evidence="1" id="KW-1133">Transmembrane helix</keyword>
<organism evidence="2 3">
    <name type="scientific">Streptomyces tateyamensis</name>
    <dbReference type="NCBI Taxonomy" id="565073"/>
    <lineage>
        <taxon>Bacteria</taxon>
        <taxon>Bacillati</taxon>
        <taxon>Actinomycetota</taxon>
        <taxon>Actinomycetes</taxon>
        <taxon>Kitasatosporales</taxon>
        <taxon>Streptomycetaceae</taxon>
        <taxon>Streptomyces</taxon>
    </lineage>
</organism>
<dbReference type="AlphaFoldDB" id="A0A2V4NM61"/>
<sequence>MTATGGDLEAPAEPRHWSRPALLVLTAAGMALVTGTVALLAGCFLQSAPPGPVTQRYQAKLNGLVMPEFEQNWKLFAPDPLQFNIAVQARTRTAGGDGDWVDLTAGDIAAIRHNPVPGHAQQNLLRRAWDFYDSTHDSEHGPTAGPRSELAEQYLKRIALQRLGRTGPGGPVTAVELRSATVAITPPPWSGQQQSSQQSGQVQYSELPWWPVSDTDYQGLA</sequence>
<keyword evidence="3" id="KW-1185">Reference proteome</keyword>